<name>A0A850T7Y1_9BACT</name>
<keyword evidence="3" id="KW-0328">Glycosyltransferase</keyword>
<dbReference type="Pfam" id="PF05116">
    <property type="entry name" value="S6PP"/>
    <property type="match status" value="1"/>
</dbReference>
<feature type="domain" description="Sucrose phosphatase-like" evidence="8">
    <location>
        <begin position="486"/>
        <end position="721"/>
    </location>
</feature>
<dbReference type="PANTHER" id="PTHR46039">
    <property type="entry name" value="SUCROSE-PHOSPHATE SYNTHASE 3-RELATED"/>
    <property type="match status" value="1"/>
</dbReference>
<evidence type="ECO:0000259" key="7">
    <source>
        <dbReference type="Pfam" id="PF00862"/>
    </source>
</evidence>
<keyword evidence="9" id="KW-0378">Hydrolase</keyword>
<dbReference type="InterPro" id="IPR001296">
    <property type="entry name" value="Glyco_trans_1"/>
</dbReference>
<comment type="catalytic activity">
    <reaction evidence="5">
        <text>beta-D-fructose 6-phosphate + UDP-alpha-D-glucose = sucrose 6(F)-phosphate + UDP + H(+)</text>
        <dbReference type="Rhea" id="RHEA:22172"/>
        <dbReference type="ChEBI" id="CHEBI:15378"/>
        <dbReference type="ChEBI" id="CHEBI:57634"/>
        <dbReference type="ChEBI" id="CHEBI:57723"/>
        <dbReference type="ChEBI" id="CHEBI:58223"/>
        <dbReference type="ChEBI" id="CHEBI:58885"/>
        <dbReference type="EC" id="2.4.1.14"/>
    </reaction>
</comment>
<dbReference type="InterPro" id="IPR012822">
    <property type="entry name" value="SucroseP_synth_GlycoTrfase_dom"/>
</dbReference>
<dbReference type="PANTHER" id="PTHR46039:SF5">
    <property type="entry name" value="SUCROSE-PHOSPHATE SYNTHASE 3-RELATED"/>
    <property type="match status" value="1"/>
</dbReference>
<keyword evidence="4" id="KW-0808">Transferase</keyword>
<dbReference type="InterPro" id="IPR012821">
    <property type="entry name" value="Sucrose_P_synth_Pase-like_dom"/>
</dbReference>
<organism evidence="9 10">
    <name type="scientific">Desulfobacter latus</name>
    <dbReference type="NCBI Taxonomy" id="2292"/>
    <lineage>
        <taxon>Bacteria</taxon>
        <taxon>Pseudomonadati</taxon>
        <taxon>Thermodesulfobacteriota</taxon>
        <taxon>Desulfobacteria</taxon>
        <taxon>Desulfobacterales</taxon>
        <taxon>Desulfobacteraceae</taxon>
        <taxon>Desulfobacter</taxon>
    </lineage>
</organism>
<evidence type="ECO:0000256" key="5">
    <source>
        <dbReference type="ARBA" id="ARBA00047471"/>
    </source>
</evidence>
<dbReference type="NCBIfam" id="TIGR01484">
    <property type="entry name" value="HAD-SF-IIB"/>
    <property type="match status" value="1"/>
</dbReference>
<dbReference type="SFLD" id="SFLDG01140">
    <property type="entry name" value="C2.B:_Phosphomannomutase_and_P"/>
    <property type="match status" value="1"/>
</dbReference>
<accession>A0A850T7Y1</accession>
<dbReference type="InterPro" id="IPR036412">
    <property type="entry name" value="HAD-like_sf"/>
</dbReference>
<dbReference type="Gene3D" id="3.90.1070.10">
    <property type="match status" value="1"/>
</dbReference>
<evidence type="ECO:0000259" key="6">
    <source>
        <dbReference type="Pfam" id="PF00534"/>
    </source>
</evidence>
<dbReference type="AlphaFoldDB" id="A0A850T7Y1"/>
<evidence type="ECO:0000256" key="4">
    <source>
        <dbReference type="ARBA" id="ARBA00022679"/>
    </source>
</evidence>
<protein>
    <recommendedName>
        <fullName evidence="2">sucrose-phosphate synthase</fullName>
        <ecNumber evidence="2">2.4.1.14</ecNumber>
    </recommendedName>
</protein>
<dbReference type="SFLD" id="SFLDS00003">
    <property type="entry name" value="Haloacid_Dehalogenase"/>
    <property type="match status" value="1"/>
</dbReference>
<dbReference type="Proteomes" id="UP000553343">
    <property type="component" value="Unassembled WGS sequence"/>
</dbReference>
<evidence type="ECO:0000259" key="8">
    <source>
        <dbReference type="Pfam" id="PF05116"/>
    </source>
</evidence>
<evidence type="ECO:0000256" key="2">
    <source>
        <dbReference type="ARBA" id="ARBA00012536"/>
    </source>
</evidence>
<evidence type="ECO:0000256" key="1">
    <source>
        <dbReference type="ARBA" id="ARBA00006530"/>
    </source>
</evidence>
<proteinExistence type="inferred from homology"/>
<feature type="domain" description="Sucrose synthase first GT-B" evidence="7">
    <location>
        <begin position="8"/>
        <end position="215"/>
    </location>
</feature>
<comment type="caution">
    <text evidence="9">The sequence shown here is derived from an EMBL/GenBank/DDBJ whole genome shotgun (WGS) entry which is preliminary data.</text>
</comment>
<dbReference type="SUPFAM" id="SSF53756">
    <property type="entry name" value="UDP-Glycosyltransferase/glycogen phosphorylase"/>
    <property type="match status" value="1"/>
</dbReference>
<dbReference type="Gene3D" id="3.40.50.1000">
    <property type="entry name" value="HAD superfamily/HAD-like"/>
    <property type="match status" value="1"/>
</dbReference>
<dbReference type="InterPro" id="IPR044161">
    <property type="entry name" value="SPS"/>
</dbReference>
<dbReference type="SFLD" id="SFLDG01141">
    <property type="entry name" value="C2.B.1:_Sucrose_Phosphatase_Li"/>
    <property type="match status" value="1"/>
</dbReference>
<dbReference type="NCBIfam" id="TIGR02471">
    <property type="entry name" value="sucr_syn_bact_C"/>
    <property type="match status" value="1"/>
</dbReference>
<comment type="similarity">
    <text evidence="1">Belongs to the glycosyltransferase 1 family.</text>
</comment>
<keyword evidence="10" id="KW-1185">Reference proteome</keyword>
<dbReference type="Gene3D" id="3.40.50.2000">
    <property type="entry name" value="Glycogen Phosphorylase B"/>
    <property type="match status" value="2"/>
</dbReference>
<dbReference type="GO" id="GO:0046524">
    <property type="term" value="F:sucrose-phosphate synthase activity"/>
    <property type="evidence" value="ECO:0007669"/>
    <property type="project" value="UniProtKB-EC"/>
</dbReference>
<dbReference type="InterPro" id="IPR023214">
    <property type="entry name" value="HAD_sf"/>
</dbReference>
<dbReference type="InterPro" id="IPR000368">
    <property type="entry name" value="Sucrose_synth_GT-B1"/>
</dbReference>
<dbReference type="Pfam" id="PF00862">
    <property type="entry name" value="GT-B_Sucrose_synth"/>
    <property type="match status" value="1"/>
</dbReference>
<dbReference type="InterPro" id="IPR006380">
    <property type="entry name" value="SPP-like_dom"/>
</dbReference>
<reference evidence="9 10" key="1">
    <citation type="submission" date="2020-06" db="EMBL/GenBank/DDBJ databases">
        <title>High-quality draft genome of sulfate reducer Desulfobacter latus type strain AcrS2 isolated from marine sediment.</title>
        <authorList>
            <person name="Hoppe M."/>
            <person name="Larsen C.K."/>
            <person name="Marshall I.P.G."/>
            <person name="Schramm A."/>
            <person name="Marietou A.G."/>
        </authorList>
    </citation>
    <scope>NUCLEOTIDE SEQUENCE [LARGE SCALE GENOMIC DNA]</scope>
    <source>
        <strain evidence="9 10">AcRS2</strain>
    </source>
</reference>
<evidence type="ECO:0000313" key="9">
    <source>
        <dbReference type="EMBL" id="NWH05225.1"/>
    </source>
</evidence>
<evidence type="ECO:0000313" key="10">
    <source>
        <dbReference type="Proteomes" id="UP000553343"/>
    </source>
</evidence>
<dbReference type="RefSeq" id="WP_178366682.1">
    <property type="nucleotide sequence ID" value="NZ_JACADJ010000028.1"/>
</dbReference>
<dbReference type="EC" id="2.4.1.14" evidence="2"/>
<evidence type="ECO:0000256" key="3">
    <source>
        <dbReference type="ARBA" id="ARBA00022676"/>
    </source>
</evidence>
<dbReference type="EMBL" id="JACADJ010000028">
    <property type="protein sequence ID" value="NWH05225.1"/>
    <property type="molecule type" value="Genomic_DNA"/>
</dbReference>
<dbReference type="NCBIfam" id="TIGR02472">
    <property type="entry name" value="sucr_P_syn_N"/>
    <property type="match status" value="1"/>
</dbReference>
<gene>
    <name evidence="9" type="ORF">HXW94_09540</name>
</gene>
<dbReference type="GO" id="GO:0016791">
    <property type="term" value="F:phosphatase activity"/>
    <property type="evidence" value="ECO:0007669"/>
    <property type="project" value="UniProtKB-ARBA"/>
</dbReference>
<feature type="domain" description="Glycosyl transferase family 1" evidence="6">
    <location>
        <begin position="257"/>
        <end position="435"/>
    </location>
</feature>
<dbReference type="InterPro" id="IPR006379">
    <property type="entry name" value="HAD-SF_hydro_IIB"/>
</dbReference>
<dbReference type="Pfam" id="PF00534">
    <property type="entry name" value="Glycos_transf_1"/>
    <property type="match status" value="1"/>
</dbReference>
<dbReference type="SUPFAM" id="SSF56784">
    <property type="entry name" value="HAD-like"/>
    <property type="match status" value="1"/>
</dbReference>
<sequence length="734" mass="84140">MNHRGLYIQMFSIHGLIRSENMELGHDADTGGQIKYVIELGNALSKHKDVHRVDLLTRLISDKSCSDDYSQPIETVNEKFRIVRLQCGGKKYIRKELLWPFMDEYVDKTIKFIKSKRKIPDVIHGHYPDAGYVAKELARFFGIPFIYTGHSLGKSKKQRLLNEGQKEDDLNKKLKIDHRISMEEQILKSADMIVTSTRQEVEEQYGLYQNSNLPKYHVIPPGIGIEKFCPYYHETCSDNEHKEEALFTRQSLIKELRRFFRHPEKPIILALCRPDKRKNIEGLVRAYGEDYDLQAIANLAIFAGIRKDISQKADSERDVLTQMLLLIDKYNLYGKMAIPKKHDFEHEVPELYRIAAKKSGVFVNSALVEPFGLTLLEALACGLPVVATNDGGPKDIIDNCQGGILVDPTDTKAIAKAIKDILVHPDTWNEFSKNGIMNTRKYYTWTSHVNTYVQKVKSLHRKYETLEMDINEQRLTIGKRLSKLDYLLITDIDNTLLGGSNENLERLMKLIQDNRDNIGFGVATGRVLKSALDILEANNIMIPDIIISGVGSEITYGKSLYRDKGWEKHISKNWNRDLIMSQLDAVDYLTKQSDKSQTPFKISYNMLPGKDHLPRLHHLLTQKRLRYTLIYSHEKYLDILPYRASKGKAIRYLSYKWEIPLKNLLICGDSGNDEEMLKGEPAGVVVGNYSSELEHLRNMRNIYFAQNDASGGIIEGIEHYKFIQKAGESQQPLG</sequence>